<dbReference type="OrthoDB" id="4895738at2759"/>
<dbReference type="RefSeq" id="XP_013954687.1">
    <property type="nucleotide sequence ID" value="XM_014099212.1"/>
</dbReference>
<organism evidence="2 3">
    <name type="scientific">Hypocrea virens (strain Gv29-8 / FGSC 10586)</name>
    <name type="common">Gliocladium virens</name>
    <name type="synonym">Trichoderma virens</name>
    <dbReference type="NCBI Taxonomy" id="413071"/>
    <lineage>
        <taxon>Eukaryota</taxon>
        <taxon>Fungi</taxon>
        <taxon>Dikarya</taxon>
        <taxon>Ascomycota</taxon>
        <taxon>Pezizomycotina</taxon>
        <taxon>Sordariomycetes</taxon>
        <taxon>Hypocreomycetidae</taxon>
        <taxon>Hypocreales</taxon>
        <taxon>Hypocreaceae</taxon>
        <taxon>Trichoderma</taxon>
    </lineage>
</organism>
<reference evidence="2 3" key="1">
    <citation type="journal article" date="2011" name="Genome Biol.">
        <title>Comparative genome sequence analysis underscores mycoparasitism as the ancestral life style of Trichoderma.</title>
        <authorList>
            <person name="Kubicek C.P."/>
            <person name="Herrera-Estrella A."/>
            <person name="Seidl-Seiboth V."/>
            <person name="Martinez D.A."/>
            <person name="Druzhinina I.S."/>
            <person name="Thon M."/>
            <person name="Zeilinger S."/>
            <person name="Casas-Flores S."/>
            <person name="Horwitz B.A."/>
            <person name="Mukherjee P.K."/>
            <person name="Mukherjee M."/>
            <person name="Kredics L."/>
            <person name="Alcaraz L.D."/>
            <person name="Aerts A."/>
            <person name="Antal Z."/>
            <person name="Atanasova L."/>
            <person name="Cervantes-Badillo M.G."/>
            <person name="Challacombe J."/>
            <person name="Chertkov O."/>
            <person name="McCluskey K."/>
            <person name="Coulpier F."/>
            <person name="Deshpande N."/>
            <person name="von Doehren H."/>
            <person name="Ebbole D.J."/>
            <person name="Esquivel-Naranjo E.U."/>
            <person name="Fekete E."/>
            <person name="Flipphi M."/>
            <person name="Glaser F."/>
            <person name="Gomez-Rodriguez E.Y."/>
            <person name="Gruber S."/>
            <person name="Han C."/>
            <person name="Henrissat B."/>
            <person name="Hermosa R."/>
            <person name="Hernandez-Onate M."/>
            <person name="Karaffa L."/>
            <person name="Kosti I."/>
            <person name="Le Crom S."/>
            <person name="Lindquist E."/>
            <person name="Lucas S."/>
            <person name="Luebeck M."/>
            <person name="Luebeck P.S."/>
            <person name="Margeot A."/>
            <person name="Metz B."/>
            <person name="Misra M."/>
            <person name="Nevalainen H."/>
            <person name="Omann M."/>
            <person name="Packer N."/>
            <person name="Perrone G."/>
            <person name="Uresti-Rivera E.E."/>
            <person name="Salamov A."/>
            <person name="Schmoll M."/>
            <person name="Seiboth B."/>
            <person name="Shapiro H."/>
            <person name="Sukno S."/>
            <person name="Tamayo-Ramos J.A."/>
            <person name="Tisch D."/>
            <person name="Wiest A."/>
            <person name="Wilkinson H.H."/>
            <person name="Zhang M."/>
            <person name="Coutinho P.M."/>
            <person name="Kenerley C.M."/>
            <person name="Monte E."/>
            <person name="Baker S.E."/>
            <person name="Grigoriev I.V."/>
        </authorList>
    </citation>
    <scope>NUCLEOTIDE SEQUENCE [LARGE SCALE GENOMIC DNA]</scope>
    <source>
        <strain evidence="3">Gv29-8 / FGSC 10586</strain>
    </source>
</reference>
<evidence type="ECO:0000313" key="3">
    <source>
        <dbReference type="Proteomes" id="UP000007115"/>
    </source>
</evidence>
<name>G9MY68_HYPVG</name>
<dbReference type="InParanoid" id="G9MY68"/>
<dbReference type="VEuPathDB" id="FungiDB:TRIVIDRAFT_69022"/>
<proteinExistence type="predicted"/>
<accession>G9MY68</accession>
<gene>
    <name evidence="2" type="ORF">TRIVIDRAFT_69022</name>
</gene>
<evidence type="ECO:0000256" key="1">
    <source>
        <dbReference type="ARBA" id="ARBA00023242"/>
    </source>
</evidence>
<dbReference type="AlphaFoldDB" id="G9MY68"/>
<keyword evidence="1" id="KW-0539">Nucleus</keyword>
<sequence length="243" mass="27741">MFYGTSKVLQIAGPDAHGSTLQQRLLNAFRVLEANRTVLYGDSTFLSEKAPDFMASITELMIQTSAFSKQLFEQIESIPEEARLFNPTIVTLAREGTELHHRISDWYDDVSLRSDVVDPFTQLALANHHAVRLFHCKNFTYYTCWQAGTIPQLNQLEIDAYVAAIAYLCDQILKTSNIPGAILLFPLRMAGAHSETEWQRDKVRNLLNRVYNSGFVVAERIQTDLSEFWQYKDEEVGVKLMLN</sequence>
<comment type="caution">
    <text evidence="2">The sequence shown here is derived from an EMBL/GenBank/DDBJ whole genome shotgun (WGS) entry which is preliminary data.</text>
</comment>
<protein>
    <submittedName>
        <fullName evidence="2">Uncharacterized protein</fullName>
    </submittedName>
</protein>
<evidence type="ECO:0000313" key="2">
    <source>
        <dbReference type="EMBL" id="EHK20490.1"/>
    </source>
</evidence>
<dbReference type="Pfam" id="PF11951">
    <property type="entry name" value="Fungal_trans_2"/>
    <property type="match status" value="1"/>
</dbReference>
<keyword evidence="3" id="KW-1185">Reference proteome</keyword>
<dbReference type="eggNOG" id="ENOG502SQJ8">
    <property type="taxonomic scope" value="Eukaryota"/>
</dbReference>
<dbReference type="InterPro" id="IPR021858">
    <property type="entry name" value="Fun_TF"/>
</dbReference>
<dbReference type="Proteomes" id="UP000007115">
    <property type="component" value="Unassembled WGS sequence"/>
</dbReference>
<dbReference type="OMA" id="FTYYSCW"/>
<dbReference type="EMBL" id="ABDF02000079">
    <property type="protein sequence ID" value="EHK20490.1"/>
    <property type="molecule type" value="Genomic_DNA"/>
</dbReference>
<dbReference type="HOGENOM" id="CLU_980252_0_0_1"/>
<dbReference type="GeneID" id="25797183"/>